<feature type="non-terminal residue" evidence="1">
    <location>
        <position position="1"/>
    </location>
</feature>
<keyword evidence="2" id="KW-1185">Reference proteome</keyword>
<organism evidence="1 2">
    <name type="scientific">Owenia fusiformis</name>
    <name type="common">Polychaete worm</name>
    <dbReference type="NCBI Taxonomy" id="6347"/>
    <lineage>
        <taxon>Eukaryota</taxon>
        <taxon>Metazoa</taxon>
        <taxon>Spiralia</taxon>
        <taxon>Lophotrochozoa</taxon>
        <taxon>Annelida</taxon>
        <taxon>Polychaeta</taxon>
        <taxon>Sedentaria</taxon>
        <taxon>Canalipalpata</taxon>
        <taxon>Sabellida</taxon>
        <taxon>Oweniida</taxon>
        <taxon>Oweniidae</taxon>
        <taxon>Owenia</taxon>
    </lineage>
</organism>
<dbReference type="AlphaFoldDB" id="A0A8J1U6M9"/>
<evidence type="ECO:0000313" key="2">
    <source>
        <dbReference type="Proteomes" id="UP000749559"/>
    </source>
</evidence>
<name>A0A8J1U6M9_OWEFU</name>
<accession>A0A8J1U6M9</accession>
<gene>
    <name evidence="1" type="ORF">OFUS_LOCUS16030</name>
</gene>
<comment type="caution">
    <text evidence="1">The sequence shown here is derived from an EMBL/GenBank/DDBJ whole genome shotgun (WGS) entry which is preliminary data.</text>
</comment>
<dbReference type="Proteomes" id="UP000749559">
    <property type="component" value="Unassembled WGS sequence"/>
</dbReference>
<reference evidence="1" key="1">
    <citation type="submission" date="2022-03" db="EMBL/GenBank/DDBJ databases">
        <authorList>
            <person name="Martin C."/>
        </authorList>
    </citation>
    <scope>NUCLEOTIDE SEQUENCE</scope>
</reference>
<dbReference type="EMBL" id="CAIIXF020000008">
    <property type="protein sequence ID" value="CAH1790874.1"/>
    <property type="molecule type" value="Genomic_DNA"/>
</dbReference>
<evidence type="ECO:0000313" key="1">
    <source>
        <dbReference type="EMBL" id="CAH1790874.1"/>
    </source>
</evidence>
<sequence>MKLCEYRLKLCAFLCMCIIRDVTSTYLYRVSPADNQMYPAGLYGGPVYADLQGQEGNLYASGYNRAEYENDDNSERYLTELDMMSASYDPVSQKVLFQIANKDRSHVTVGIGSLCIGT</sequence>
<proteinExistence type="predicted"/>
<protein>
    <submittedName>
        <fullName evidence="1">Uncharacterized protein</fullName>
    </submittedName>
</protein>